<sequence>MVARGPALKVRGPTEEELTQAKSFFWKVAGVVAAFILVVVGISGPVYAFTLVSCVSTRNCYVGSLLISINASCKEGTKDGRSETLLHGDTCTLQCGPGLEGSVPMLQCDDGVARGQEGLRCQLPNVPTGILPVVATLASGAVTEGSKQTACYRAQYLQCQAAPGGASILVKLPDMTKGACDDLFAECRILNPAFSFTEHVQSAVALAYAENRDNKTLRDIAALDPGTCTLGCFVELVPEDKLVAYENALFEATEAAAAMQTFPGVQNDDTGSACDVLPGPACVNVRGSCNAGDDGDYYKHPLCVTGIPQWSTVDTSRRIRYDGIAERGQSGKWLLEAGANVLESGYGEESARQPSFNPLPVFGGSIWNFKCHIRPSIDSSYIIYRNLVLELMECSCTAEQDCNGHGITVGSKVSGANCKCICEKNFAGDNCEIPLCQAPGVINALSPSCKEGPFLYPGTRCTPACRPGFLPSKPFFTCATDGSSVIGGIFECSSGGKDMASLAGNAEEYGGATTTAFPKCTEKDCLYRGRATGERRLDGSCICECLPGYSGNQCRDQLGNCTAPLTKDILNGALSTCLEGQKINKICTARCAEGYYGLPAILECQGTALVPSKFRCFGGKPVSQTWCEMMQSVTIAMSVVCFLALFTACCCFQRHSKRKWTAWFTGVQLIEQSKDDLGHFNVVRSDNRPDKHSRLPTRIMALQHEVDMLALEDAGNTSFDMPFGQQALENQPRSRLPLEESSKDPSSYRQPGSLRQLGDGSKEVWGDEVDIPRYDSKVSHPVSITSAGGFLQMQLPDAFPAGGWSSNALVPSPRLRKGREVVLSSVPGRPELDGARGWLIEFRNRTGLWQVDLEGAELLDVPESCLDEATTVAVPGIPFADREVKKLVDTAWLVKSRDLEKQIDKSRKKKQAKFAGAANQAQEARQASLLKVIEETADERDQLEDVMLQALRVGDGEGMRGAISRSNELLKDLVDAPPTVTAGFRRLLETAESRLEQHDERERTRASKREYEERVAKGDAADWKMTSKEFWRHAAECAPERVQAGLKAKLSVFLRSTDGMRSSILHHACREACTDEVGSDTARRRLEVVMLLLDAKANADAVDFKDRTALDLAIAQGGAGAKAHPSIAALSALGILTARQAAARALGLGLSAPKLSQMTARGAPAEEAARRSRETELLSSEAEVEAEAEAPAAEAILQEAEAEAEADPEEPTAASEAITGTDAELAAEAAGLALLLSRKRDANAALRHFLQLRMTKGSPILEVSAAVGAGALVPVDQTEQGSDVAAHQAAAVTALESFGRLSPTLEDRMARPEALLVHLRALDAVRDKALWAQLERLTNPCIKDGTEELAPLLGELDRLLRVHRLGE</sequence>
<keyword evidence="6" id="KW-1185">Reference proteome</keyword>
<accession>A0A813HEN8</accession>
<dbReference type="PROSITE" id="PS00022">
    <property type="entry name" value="EGF_1"/>
    <property type="match status" value="1"/>
</dbReference>
<evidence type="ECO:0000256" key="1">
    <source>
        <dbReference type="SAM" id="MobiDB-lite"/>
    </source>
</evidence>
<feature type="non-terminal residue" evidence="5">
    <location>
        <position position="1367"/>
    </location>
</feature>
<evidence type="ECO:0000256" key="2">
    <source>
        <dbReference type="SAM" id="Phobius"/>
    </source>
</evidence>
<name>A0A813HEN8_POLGL</name>
<feature type="domain" description="EGF-like" evidence="3 4">
    <location>
        <begin position="543"/>
        <end position="554"/>
    </location>
</feature>
<keyword evidence="2" id="KW-1133">Transmembrane helix</keyword>
<evidence type="ECO:0000259" key="3">
    <source>
        <dbReference type="PROSITE" id="PS00022"/>
    </source>
</evidence>
<protein>
    <recommendedName>
        <fullName evidence="3 4">EGF-like domain-containing protein</fullName>
    </recommendedName>
</protein>
<keyword evidence="2" id="KW-0472">Membrane</keyword>
<evidence type="ECO:0000313" key="6">
    <source>
        <dbReference type="Proteomes" id="UP000654075"/>
    </source>
</evidence>
<dbReference type="EMBL" id="CAJNNV010031401">
    <property type="protein sequence ID" value="CAE8636054.1"/>
    <property type="molecule type" value="Genomic_DNA"/>
</dbReference>
<dbReference type="InterPro" id="IPR036770">
    <property type="entry name" value="Ankyrin_rpt-contain_sf"/>
</dbReference>
<reference evidence="5" key="1">
    <citation type="submission" date="2021-02" db="EMBL/GenBank/DDBJ databases">
        <authorList>
            <person name="Dougan E. K."/>
            <person name="Rhodes N."/>
            <person name="Thang M."/>
            <person name="Chan C."/>
        </authorList>
    </citation>
    <scope>NUCLEOTIDE SEQUENCE</scope>
</reference>
<comment type="caution">
    <text evidence="5">The sequence shown here is derived from an EMBL/GenBank/DDBJ whole genome shotgun (WGS) entry which is preliminary data.</text>
</comment>
<dbReference type="SUPFAM" id="SSF48403">
    <property type="entry name" value="Ankyrin repeat"/>
    <property type="match status" value="1"/>
</dbReference>
<feature type="region of interest" description="Disordered" evidence="1">
    <location>
        <begin position="730"/>
        <end position="761"/>
    </location>
</feature>
<feature type="transmembrane region" description="Helical" evidence="2">
    <location>
        <begin position="24"/>
        <end position="49"/>
    </location>
</feature>
<dbReference type="InterPro" id="IPR000742">
    <property type="entry name" value="EGF"/>
</dbReference>
<dbReference type="Gene3D" id="1.25.40.20">
    <property type="entry name" value="Ankyrin repeat-containing domain"/>
    <property type="match status" value="1"/>
</dbReference>
<feature type="region of interest" description="Disordered" evidence="1">
    <location>
        <begin position="993"/>
        <end position="1013"/>
    </location>
</feature>
<keyword evidence="2" id="KW-0812">Transmembrane</keyword>
<evidence type="ECO:0000313" key="5">
    <source>
        <dbReference type="EMBL" id="CAE8636054.1"/>
    </source>
</evidence>
<organism evidence="5 6">
    <name type="scientific">Polarella glacialis</name>
    <name type="common">Dinoflagellate</name>
    <dbReference type="NCBI Taxonomy" id="89957"/>
    <lineage>
        <taxon>Eukaryota</taxon>
        <taxon>Sar</taxon>
        <taxon>Alveolata</taxon>
        <taxon>Dinophyceae</taxon>
        <taxon>Suessiales</taxon>
        <taxon>Suessiaceae</taxon>
        <taxon>Polarella</taxon>
    </lineage>
</organism>
<dbReference type="PROSITE" id="PS01186">
    <property type="entry name" value="EGF_2"/>
    <property type="match status" value="1"/>
</dbReference>
<evidence type="ECO:0000259" key="4">
    <source>
        <dbReference type="PROSITE" id="PS01186"/>
    </source>
</evidence>
<dbReference type="OrthoDB" id="283575at2759"/>
<gene>
    <name evidence="5" type="ORF">PGLA1383_LOCUS51593</name>
</gene>
<dbReference type="Proteomes" id="UP000654075">
    <property type="component" value="Unassembled WGS sequence"/>
</dbReference>
<proteinExistence type="predicted"/>